<sequence length="263" mass="30337">MHMHVAIGLCNIAWALANILVWENVDSMELLLTELGLYPCFSNRSNAFFHSLKLFSLVVRKDNGSRKHPIRKDMTIINFFLNLPCSLDIPILEKQRSNQWSNDILLHRYIWRSVVLEFESCVKTKYSSLYAISLRYELALSLLTSPSMLAGLHVTNVDYFGLIQGHKIMTKQLSMWAANWKCSLVLAFPLRIIEFLPLCYGTIILAQWRLHLSWRRRGNRSMEMLQEGATMSWISHLGEAKDKKPLTHSSLEKRGNGRDNALT</sequence>
<evidence type="ECO:0000313" key="4">
    <source>
        <dbReference type="Proteomes" id="UP001367508"/>
    </source>
</evidence>
<organism evidence="3 4">
    <name type="scientific">Canavalia gladiata</name>
    <name type="common">Sword bean</name>
    <name type="synonym">Dolichos gladiatus</name>
    <dbReference type="NCBI Taxonomy" id="3824"/>
    <lineage>
        <taxon>Eukaryota</taxon>
        <taxon>Viridiplantae</taxon>
        <taxon>Streptophyta</taxon>
        <taxon>Embryophyta</taxon>
        <taxon>Tracheophyta</taxon>
        <taxon>Spermatophyta</taxon>
        <taxon>Magnoliopsida</taxon>
        <taxon>eudicotyledons</taxon>
        <taxon>Gunneridae</taxon>
        <taxon>Pentapetalae</taxon>
        <taxon>rosids</taxon>
        <taxon>fabids</taxon>
        <taxon>Fabales</taxon>
        <taxon>Fabaceae</taxon>
        <taxon>Papilionoideae</taxon>
        <taxon>50 kb inversion clade</taxon>
        <taxon>NPAAA clade</taxon>
        <taxon>indigoferoid/millettioid clade</taxon>
        <taxon>Phaseoleae</taxon>
        <taxon>Canavalia</taxon>
    </lineage>
</organism>
<keyword evidence="4" id="KW-1185">Reference proteome</keyword>
<proteinExistence type="predicted"/>
<protein>
    <submittedName>
        <fullName evidence="3">Uncharacterized protein</fullName>
    </submittedName>
</protein>
<dbReference type="EMBL" id="JAYMYQ010000001">
    <property type="protein sequence ID" value="KAK7360340.1"/>
    <property type="molecule type" value="Genomic_DNA"/>
</dbReference>
<feature type="region of interest" description="Disordered" evidence="1">
    <location>
        <begin position="244"/>
        <end position="263"/>
    </location>
</feature>
<feature type="chain" id="PRO_5043047008" evidence="2">
    <location>
        <begin position="18"/>
        <end position="263"/>
    </location>
</feature>
<dbReference type="AlphaFoldDB" id="A0AAN9MSS4"/>
<gene>
    <name evidence="3" type="ORF">VNO77_02326</name>
</gene>
<comment type="caution">
    <text evidence="3">The sequence shown here is derived from an EMBL/GenBank/DDBJ whole genome shotgun (WGS) entry which is preliminary data.</text>
</comment>
<keyword evidence="2" id="KW-0732">Signal</keyword>
<accession>A0AAN9MSS4</accession>
<evidence type="ECO:0000313" key="3">
    <source>
        <dbReference type="EMBL" id="KAK7360340.1"/>
    </source>
</evidence>
<evidence type="ECO:0000256" key="1">
    <source>
        <dbReference type="SAM" id="MobiDB-lite"/>
    </source>
</evidence>
<name>A0AAN9MSS4_CANGL</name>
<dbReference type="Proteomes" id="UP001367508">
    <property type="component" value="Unassembled WGS sequence"/>
</dbReference>
<feature type="signal peptide" evidence="2">
    <location>
        <begin position="1"/>
        <end position="17"/>
    </location>
</feature>
<feature type="compositionally biased region" description="Basic and acidic residues" evidence="1">
    <location>
        <begin position="244"/>
        <end position="257"/>
    </location>
</feature>
<evidence type="ECO:0000256" key="2">
    <source>
        <dbReference type="SAM" id="SignalP"/>
    </source>
</evidence>
<reference evidence="3 4" key="1">
    <citation type="submission" date="2024-01" db="EMBL/GenBank/DDBJ databases">
        <title>The genomes of 5 underutilized Papilionoideae crops provide insights into root nodulation and disease resistanc.</title>
        <authorList>
            <person name="Jiang F."/>
        </authorList>
    </citation>
    <scope>NUCLEOTIDE SEQUENCE [LARGE SCALE GENOMIC DNA]</scope>
    <source>
        <strain evidence="3">LVBAO_FW01</strain>
        <tissue evidence="3">Leaves</tissue>
    </source>
</reference>